<dbReference type="AlphaFoldDB" id="A0A1G2HTB0"/>
<dbReference type="EMBL" id="MHOQ01000044">
    <property type="protein sequence ID" value="OGZ65471.1"/>
    <property type="molecule type" value="Genomic_DNA"/>
</dbReference>
<proteinExistence type="predicted"/>
<evidence type="ECO:0000313" key="1">
    <source>
        <dbReference type="EMBL" id="OGZ65471.1"/>
    </source>
</evidence>
<name>A0A1G2HTB0_9BACT</name>
<protein>
    <submittedName>
        <fullName evidence="1">Uncharacterized protein</fullName>
    </submittedName>
</protein>
<evidence type="ECO:0000313" key="2">
    <source>
        <dbReference type="Proteomes" id="UP000179183"/>
    </source>
</evidence>
<sequence>MKEKKENGPEDLPAKELVGGKKETIEMNEKKWQRIVQEQINQSHQFIDVSDVEGLVSKKLFFYPNAEKNYQALLDLRDMEVVSVGDDFIYRCKEQFHKITINYSSVYEICGPSFSPNDIMKKIMEAMEFFGFNRKRLDLEKTSKMYYAFNSVALAGERVHNDRGRYVHLTDAKDKK</sequence>
<organism evidence="1 2">
    <name type="scientific">Candidatus Staskawiczbacteria bacterium RIFCSPHIGHO2_02_FULL_33_16</name>
    <dbReference type="NCBI Taxonomy" id="1802204"/>
    <lineage>
        <taxon>Bacteria</taxon>
        <taxon>Candidatus Staskawicziibacteriota</taxon>
    </lineage>
</organism>
<dbReference type="Proteomes" id="UP000179183">
    <property type="component" value="Unassembled WGS sequence"/>
</dbReference>
<gene>
    <name evidence="1" type="ORF">A3D34_03060</name>
</gene>
<accession>A0A1G2HTB0</accession>
<comment type="caution">
    <text evidence="1">The sequence shown here is derived from an EMBL/GenBank/DDBJ whole genome shotgun (WGS) entry which is preliminary data.</text>
</comment>
<reference evidence="1 2" key="1">
    <citation type="journal article" date="2016" name="Nat. Commun.">
        <title>Thousands of microbial genomes shed light on interconnected biogeochemical processes in an aquifer system.</title>
        <authorList>
            <person name="Anantharaman K."/>
            <person name="Brown C.T."/>
            <person name="Hug L.A."/>
            <person name="Sharon I."/>
            <person name="Castelle C.J."/>
            <person name="Probst A.J."/>
            <person name="Thomas B.C."/>
            <person name="Singh A."/>
            <person name="Wilkins M.J."/>
            <person name="Karaoz U."/>
            <person name="Brodie E.L."/>
            <person name="Williams K.H."/>
            <person name="Hubbard S.S."/>
            <person name="Banfield J.F."/>
        </authorList>
    </citation>
    <scope>NUCLEOTIDE SEQUENCE [LARGE SCALE GENOMIC DNA]</scope>
</reference>